<gene>
    <name evidence="1" type="ORF">M9H77_09822</name>
</gene>
<protein>
    <submittedName>
        <fullName evidence="1">Uncharacterized protein</fullName>
    </submittedName>
</protein>
<accession>A0ACC0C1W0</accession>
<comment type="caution">
    <text evidence="1">The sequence shown here is derived from an EMBL/GenBank/DDBJ whole genome shotgun (WGS) entry which is preliminary data.</text>
</comment>
<evidence type="ECO:0000313" key="2">
    <source>
        <dbReference type="Proteomes" id="UP001060085"/>
    </source>
</evidence>
<organism evidence="1 2">
    <name type="scientific">Catharanthus roseus</name>
    <name type="common">Madagascar periwinkle</name>
    <name type="synonym">Vinca rosea</name>
    <dbReference type="NCBI Taxonomy" id="4058"/>
    <lineage>
        <taxon>Eukaryota</taxon>
        <taxon>Viridiplantae</taxon>
        <taxon>Streptophyta</taxon>
        <taxon>Embryophyta</taxon>
        <taxon>Tracheophyta</taxon>
        <taxon>Spermatophyta</taxon>
        <taxon>Magnoliopsida</taxon>
        <taxon>eudicotyledons</taxon>
        <taxon>Gunneridae</taxon>
        <taxon>Pentapetalae</taxon>
        <taxon>asterids</taxon>
        <taxon>lamiids</taxon>
        <taxon>Gentianales</taxon>
        <taxon>Apocynaceae</taxon>
        <taxon>Rauvolfioideae</taxon>
        <taxon>Vinceae</taxon>
        <taxon>Catharanthinae</taxon>
        <taxon>Catharanthus</taxon>
    </lineage>
</organism>
<proteinExistence type="predicted"/>
<keyword evidence="2" id="KW-1185">Reference proteome</keyword>
<name>A0ACC0C1W0_CATRO</name>
<reference evidence="2" key="1">
    <citation type="journal article" date="2023" name="Nat. Plants">
        <title>Single-cell RNA sequencing provides a high-resolution roadmap for understanding the multicellular compartmentation of specialized metabolism.</title>
        <authorList>
            <person name="Sun S."/>
            <person name="Shen X."/>
            <person name="Li Y."/>
            <person name="Li Y."/>
            <person name="Wang S."/>
            <person name="Li R."/>
            <person name="Zhang H."/>
            <person name="Shen G."/>
            <person name="Guo B."/>
            <person name="Wei J."/>
            <person name="Xu J."/>
            <person name="St-Pierre B."/>
            <person name="Chen S."/>
            <person name="Sun C."/>
        </authorList>
    </citation>
    <scope>NUCLEOTIDE SEQUENCE [LARGE SCALE GENOMIC DNA]</scope>
</reference>
<sequence>MDLLVLLACLVLGVSYTFFSLLKWNERKYGRKGLPPGTMGWPIFGETLKFLKKGPDFMIRQQARYGNVFKSHILGSPTIISMDPELNRYILLNESKGLVPGYPQSTLDVLGENNIGAVSGSTHKKIRGSLKLLISSSAIKDQMLPKMDRNMRIFLQNWEGKTIDIQEKSIDMAFFISLKRIVEEESDSIYQTFKAEFDKLALGSLSVPIKLPGTNYYRGFQGRKYVIKILGEIIENRRACSKTHDDLLSNLLANADPRYELNDEEINDLIIMILDDGYETVSKTAMMAIKYLHDNPQALQELRNEHFMIGHGKSEEQAIDWNDYRMMKFTRAVIYETLRLGTIVNGVMRKATRDVELNDFVVPKGWKIYLYIREINYDSNLYPEPLSFNPWRWLDTGLESQKYCFLFGGGSRLCPGKELAMVTISLFLHYFVTSYRWEEIGGQSIRKFPRVEAPNGLNARVYKY</sequence>
<evidence type="ECO:0000313" key="1">
    <source>
        <dbReference type="EMBL" id="KAI5678872.1"/>
    </source>
</evidence>
<dbReference type="Proteomes" id="UP001060085">
    <property type="component" value="Linkage Group LG02"/>
</dbReference>
<dbReference type="EMBL" id="CM044702">
    <property type="protein sequence ID" value="KAI5678872.1"/>
    <property type="molecule type" value="Genomic_DNA"/>
</dbReference>